<dbReference type="FunFam" id="3.30.70.270:FF:000001">
    <property type="entry name" value="Diguanylate cyclase domain protein"/>
    <property type="match status" value="1"/>
</dbReference>
<dbReference type="Gene3D" id="3.30.70.270">
    <property type="match status" value="1"/>
</dbReference>
<dbReference type="AlphaFoldDB" id="C5TBD5"/>
<dbReference type="GO" id="GO:0003824">
    <property type="term" value="F:catalytic activity"/>
    <property type="evidence" value="ECO:0007669"/>
    <property type="project" value="UniProtKB-ARBA"/>
</dbReference>
<dbReference type="SUPFAM" id="SSF55781">
    <property type="entry name" value="GAF domain-like"/>
    <property type="match status" value="1"/>
</dbReference>
<keyword evidence="3" id="KW-1185">Reference proteome</keyword>
<reference evidence="2 3" key="1">
    <citation type="submission" date="2009-05" db="EMBL/GenBank/DDBJ databases">
        <title>The draft genome of Acidovorax delafieldii 2AN.</title>
        <authorList>
            <consortium name="US DOE Joint Genome Institute (JGI-PGF)"/>
            <person name="Lucas S."/>
            <person name="Copeland A."/>
            <person name="Lapidus A."/>
            <person name="Glavina del Rio T."/>
            <person name="Tice H."/>
            <person name="Bruce D."/>
            <person name="Goodwin L."/>
            <person name="Pitluck S."/>
            <person name="Larimer F."/>
            <person name="Land M.L."/>
            <person name="Hauser L."/>
            <person name="Shelobolina E.S."/>
            <person name="Picardal F."/>
            <person name="Roden E."/>
            <person name="Emerson D."/>
        </authorList>
    </citation>
    <scope>NUCLEOTIDE SEQUENCE [LARGE SCALE GENOMIC DNA]</scope>
    <source>
        <strain evidence="2 3">2AN</strain>
    </source>
</reference>
<evidence type="ECO:0000313" key="2">
    <source>
        <dbReference type="EMBL" id="EER58214.1"/>
    </source>
</evidence>
<dbReference type="InterPro" id="IPR043128">
    <property type="entry name" value="Rev_trsase/Diguanyl_cyclase"/>
</dbReference>
<dbReference type="NCBIfam" id="TIGR00254">
    <property type="entry name" value="GGDEF"/>
    <property type="match status" value="1"/>
</dbReference>
<dbReference type="InterPro" id="IPR000160">
    <property type="entry name" value="GGDEF_dom"/>
</dbReference>
<evidence type="ECO:0000259" key="1">
    <source>
        <dbReference type="PROSITE" id="PS50887"/>
    </source>
</evidence>
<dbReference type="EMBL" id="ACQT01000323">
    <property type="protein sequence ID" value="EER58214.1"/>
    <property type="molecule type" value="Genomic_DNA"/>
</dbReference>
<dbReference type="SMART" id="SM00065">
    <property type="entry name" value="GAF"/>
    <property type="match status" value="1"/>
</dbReference>
<dbReference type="PROSITE" id="PS50887">
    <property type="entry name" value="GGDEF"/>
    <property type="match status" value="1"/>
</dbReference>
<dbReference type="SUPFAM" id="SSF55073">
    <property type="entry name" value="Nucleotide cyclase"/>
    <property type="match status" value="1"/>
</dbReference>
<dbReference type="Pfam" id="PF00990">
    <property type="entry name" value="GGDEF"/>
    <property type="match status" value="1"/>
</dbReference>
<dbReference type="PANTHER" id="PTHR43102:SF2">
    <property type="entry name" value="GAF DOMAIN-CONTAINING PROTEIN"/>
    <property type="match status" value="1"/>
</dbReference>
<evidence type="ECO:0000313" key="3">
    <source>
        <dbReference type="Proteomes" id="UP000003856"/>
    </source>
</evidence>
<dbReference type="Proteomes" id="UP000003856">
    <property type="component" value="Unassembled WGS sequence"/>
</dbReference>
<feature type="domain" description="GGDEF" evidence="1">
    <location>
        <begin position="239"/>
        <end position="369"/>
    </location>
</feature>
<dbReference type="InterPro" id="IPR003018">
    <property type="entry name" value="GAF"/>
</dbReference>
<name>C5TBD5_ACIDE</name>
<dbReference type="SMART" id="SM00267">
    <property type="entry name" value="GGDEF"/>
    <property type="match status" value="1"/>
</dbReference>
<dbReference type="CDD" id="cd01949">
    <property type="entry name" value="GGDEF"/>
    <property type="match status" value="1"/>
</dbReference>
<proteinExistence type="predicted"/>
<dbReference type="InterPro" id="IPR029016">
    <property type="entry name" value="GAF-like_dom_sf"/>
</dbReference>
<sequence length="369" mass="40662">MRGLLLCGKLGAPRLLAESQPPHMDTTAACAGDEDARLKALRHYGILDTSLDPAFDELAELARYICEAPIALVSFVDRERQWFKAERGMGRRETPIDQSVCRFAIQSRGVFVVPDLRQDARFASNPLVTQPHGVRFYAGAPLRTPDGFALGTVCVLDYQPRTLGQPQQDMLNVLAHQVMRLLELKLANDRQARMVLELDEARERMAVLAHTDVLTGLANRRSFTERLRQQLALLQRGGAPACLLMMDIDRFKQVNDVHGHHVGDDALRHFAATCREVFRASDVVSRWGGEEFLALLPATTLAEGQVVAQRLHAALAAAAVPDVAPPLYLSASMGLCSFDPARPLDLTLRGLDAALYAAKTQGRNRTVLV</sequence>
<accession>C5TBD5</accession>
<dbReference type="InterPro" id="IPR029787">
    <property type="entry name" value="Nucleotide_cyclase"/>
</dbReference>
<organism evidence="2 3">
    <name type="scientific">Acidovorax delafieldii 2AN</name>
    <dbReference type="NCBI Taxonomy" id="573060"/>
    <lineage>
        <taxon>Bacteria</taxon>
        <taxon>Pseudomonadati</taxon>
        <taxon>Pseudomonadota</taxon>
        <taxon>Betaproteobacteria</taxon>
        <taxon>Burkholderiales</taxon>
        <taxon>Comamonadaceae</taxon>
        <taxon>Acidovorax</taxon>
    </lineage>
</organism>
<dbReference type="Pfam" id="PF01590">
    <property type="entry name" value="GAF"/>
    <property type="match status" value="1"/>
</dbReference>
<gene>
    <name evidence="2" type="ORF">AcdelDRAFT_4215</name>
</gene>
<protein>
    <submittedName>
        <fullName evidence="2">Diguanylate cyclase with GAF sensor</fullName>
    </submittedName>
</protein>
<dbReference type="PANTHER" id="PTHR43102">
    <property type="entry name" value="SLR1143 PROTEIN"/>
    <property type="match status" value="1"/>
</dbReference>
<comment type="caution">
    <text evidence="2">The sequence shown here is derived from an EMBL/GenBank/DDBJ whole genome shotgun (WGS) entry which is preliminary data.</text>
</comment>
<dbReference type="PATRIC" id="fig|573060.9.peg.720"/>
<dbReference type="Gene3D" id="3.30.450.40">
    <property type="match status" value="1"/>
</dbReference>